<evidence type="ECO:0000313" key="4">
    <source>
        <dbReference type="EMBL" id="RZU33935.1"/>
    </source>
</evidence>
<sequence length="362" mass="37692">MVNGWGRVNAALPAAALVLVVLAEVVSGRGQVVLGLAVIAPLVAATSLSRQTTVAYSAAAFIVGTLLGLYEQQYTFETAVAQSVRLLALVLAGVLAVTSCELRLRRERQVTRLGAEAAATRAVVRTSESLQRALLGAAPQVPGLEVAARYLPGDQGAQVGGDWYDAFPLPDGRTMLVIGDVAGHDAPAAATMAQTRGMLRALAGSGHTSPAELLTALDCVLAGLSLDTLLTVTAVTVDVRGGAADVPLRWSNAGHPPPILVHADGGAELLERTPDRLLGAMSAGSPRTEHETVLRRGDLLMLYTDGLVERRGMTLDDGTAWLLRALSRIGGEQVDRVCDGLLGALGSRGDDDIALLAIRNPR</sequence>
<dbReference type="AlphaFoldDB" id="A0A4Q7YCM0"/>
<dbReference type="Proteomes" id="UP000292507">
    <property type="component" value="Unassembled WGS sequence"/>
</dbReference>
<dbReference type="PANTHER" id="PTHR43156">
    <property type="entry name" value="STAGE II SPORULATION PROTEIN E-RELATED"/>
    <property type="match status" value="1"/>
</dbReference>
<evidence type="ECO:0000256" key="1">
    <source>
        <dbReference type="ARBA" id="ARBA00022801"/>
    </source>
</evidence>
<feature type="transmembrane region" description="Helical" evidence="2">
    <location>
        <begin position="33"/>
        <end position="49"/>
    </location>
</feature>
<dbReference type="Pfam" id="PF07228">
    <property type="entry name" value="SpoIIE"/>
    <property type="match status" value="1"/>
</dbReference>
<keyword evidence="1" id="KW-0378">Hydrolase</keyword>
<dbReference type="EMBL" id="SHKV01000001">
    <property type="protein sequence ID" value="RZU33935.1"/>
    <property type="molecule type" value="Genomic_DNA"/>
</dbReference>
<evidence type="ECO:0000256" key="2">
    <source>
        <dbReference type="SAM" id="Phobius"/>
    </source>
</evidence>
<dbReference type="GO" id="GO:0016791">
    <property type="term" value="F:phosphatase activity"/>
    <property type="evidence" value="ECO:0007669"/>
    <property type="project" value="TreeGrafter"/>
</dbReference>
<keyword evidence="2" id="KW-1133">Transmembrane helix</keyword>
<gene>
    <name evidence="4" type="ORF">BKA19_3676</name>
</gene>
<comment type="caution">
    <text evidence="4">The sequence shown here is derived from an EMBL/GenBank/DDBJ whole genome shotgun (WGS) entry which is preliminary data.</text>
</comment>
<reference evidence="4 5" key="1">
    <citation type="submission" date="2019-02" db="EMBL/GenBank/DDBJ databases">
        <title>Sequencing the genomes of 1000 actinobacteria strains.</title>
        <authorList>
            <person name="Klenk H.-P."/>
        </authorList>
    </citation>
    <scope>NUCLEOTIDE SEQUENCE [LARGE SCALE GENOMIC DNA]</scope>
    <source>
        <strain evidence="4 5">DSM 44509</strain>
    </source>
</reference>
<feature type="transmembrane region" description="Helical" evidence="2">
    <location>
        <begin position="82"/>
        <end position="102"/>
    </location>
</feature>
<dbReference type="SMART" id="SM00331">
    <property type="entry name" value="PP2C_SIG"/>
    <property type="match status" value="1"/>
</dbReference>
<feature type="transmembrane region" description="Helical" evidence="2">
    <location>
        <begin position="54"/>
        <end position="70"/>
    </location>
</feature>
<organism evidence="4 5">
    <name type="scientific">Blastococcus saxobsidens</name>
    <dbReference type="NCBI Taxonomy" id="138336"/>
    <lineage>
        <taxon>Bacteria</taxon>
        <taxon>Bacillati</taxon>
        <taxon>Actinomycetota</taxon>
        <taxon>Actinomycetes</taxon>
        <taxon>Geodermatophilales</taxon>
        <taxon>Geodermatophilaceae</taxon>
        <taxon>Blastococcus</taxon>
    </lineage>
</organism>
<dbReference type="Gene3D" id="3.60.40.10">
    <property type="entry name" value="PPM-type phosphatase domain"/>
    <property type="match status" value="1"/>
</dbReference>
<keyword evidence="5" id="KW-1185">Reference proteome</keyword>
<keyword evidence="2" id="KW-0472">Membrane</keyword>
<dbReference type="InterPro" id="IPR052016">
    <property type="entry name" value="Bact_Sigma-Reg"/>
</dbReference>
<dbReference type="InterPro" id="IPR036457">
    <property type="entry name" value="PPM-type-like_dom_sf"/>
</dbReference>
<dbReference type="SUPFAM" id="SSF81606">
    <property type="entry name" value="PP2C-like"/>
    <property type="match status" value="1"/>
</dbReference>
<proteinExistence type="predicted"/>
<dbReference type="InterPro" id="IPR001932">
    <property type="entry name" value="PPM-type_phosphatase-like_dom"/>
</dbReference>
<name>A0A4Q7YCM0_9ACTN</name>
<feature type="domain" description="PPM-type phosphatase" evidence="3">
    <location>
        <begin position="141"/>
        <end position="360"/>
    </location>
</feature>
<evidence type="ECO:0000259" key="3">
    <source>
        <dbReference type="SMART" id="SM00331"/>
    </source>
</evidence>
<dbReference type="PANTHER" id="PTHR43156:SF2">
    <property type="entry name" value="STAGE II SPORULATION PROTEIN E"/>
    <property type="match status" value="1"/>
</dbReference>
<protein>
    <submittedName>
        <fullName evidence="4">Stage II sporulation protein E</fullName>
    </submittedName>
</protein>
<evidence type="ECO:0000313" key="5">
    <source>
        <dbReference type="Proteomes" id="UP000292507"/>
    </source>
</evidence>
<accession>A0A4Q7YCM0</accession>
<keyword evidence="2" id="KW-0812">Transmembrane</keyword>